<dbReference type="AlphaFoldDB" id="A0A6I4V0M8"/>
<protein>
    <submittedName>
        <fullName evidence="2">Uncharacterized protein</fullName>
    </submittedName>
</protein>
<organism evidence="2 3">
    <name type="scientific">Pontixanthobacter luteolus</name>
    <dbReference type="NCBI Taxonomy" id="295089"/>
    <lineage>
        <taxon>Bacteria</taxon>
        <taxon>Pseudomonadati</taxon>
        <taxon>Pseudomonadota</taxon>
        <taxon>Alphaproteobacteria</taxon>
        <taxon>Sphingomonadales</taxon>
        <taxon>Erythrobacteraceae</taxon>
        <taxon>Pontixanthobacter</taxon>
    </lineage>
</organism>
<proteinExistence type="predicted"/>
<reference evidence="2 3" key="1">
    <citation type="submission" date="2019-12" db="EMBL/GenBank/DDBJ databases">
        <title>Genomic-based taxomic classification of the family Erythrobacteraceae.</title>
        <authorList>
            <person name="Xu L."/>
        </authorList>
    </citation>
    <scope>NUCLEOTIDE SEQUENCE [LARGE SCALE GENOMIC DNA]</scope>
    <source>
        <strain evidence="2 3">SW-109</strain>
    </source>
</reference>
<sequence>MRRLLAFLALLSGLAAVGTPVGAAVSNGVCEQVASAEVSEPGKQVQCACDTKRRGPAGVAGSERGAKTRKAVKIFIPTVQFGADRAHE</sequence>
<evidence type="ECO:0000256" key="1">
    <source>
        <dbReference type="SAM" id="SignalP"/>
    </source>
</evidence>
<gene>
    <name evidence="2" type="ORF">GRI43_05330</name>
</gene>
<keyword evidence="1" id="KW-0732">Signal</keyword>
<evidence type="ECO:0000313" key="2">
    <source>
        <dbReference type="EMBL" id="MXP46811.1"/>
    </source>
</evidence>
<dbReference type="EMBL" id="WTYP01000001">
    <property type="protein sequence ID" value="MXP46811.1"/>
    <property type="molecule type" value="Genomic_DNA"/>
</dbReference>
<name>A0A6I4V0M8_9SPHN</name>
<dbReference type="OrthoDB" id="7510657at2"/>
<comment type="caution">
    <text evidence="2">The sequence shown here is derived from an EMBL/GenBank/DDBJ whole genome shotgun (WGS) entry which is preliminary data.</text>
</comment>
<feature type="chain" id="PRO_5026023962" evidence="1">
    <location>
        <begin position="24"/>
        <end position="88"/>
    </location>
</feature>
<dbReference type="Proteomes" id="UP000471435">
    <property type="component" value="Unassembled WGS sequence"/>
</dbReference>
<accession>A0A6I4V0M8</accession>
<evidence type="ECO:0000313" key="3">
    <source>
        <dbReference type="Proteomes" id="UP000471435"/>
    </source>
</evidence>
<feature type="signal peptide" evidence="1">
    <location>
        <begin position="1"/>
        <end position="23"/>
    </location>
</feature>
<dbReference type="RefSeq" id="WP_160730007.1">
    <property type="nucleotide sequence ID" value="NZ_WTYP01000001.1"/>
</dbReference>
<keyword evidence="3" id="KW-1185">Reference proteome</keyword>